<comment type="catalytic activity">
    <reaction evidence="1">
        <text>ATP + protein L-histidine = ADP + protein N-phospho-L-histidine.</text>
        <dbReference type="EC" id="2.7.13.3"/>
    </reaction>
</comment>
<dbReference type="Pfam" id="PF02518">
    <property type="entry name" value="HATPase_c"/>
    <property type="match status" value="1"/>
</dbReference>
<comment type="subcellular location">
    <subcellularLocation>
        <location evidence="2">Membrane</location>
        <topology evidence="2">Multi-pass membrane protein</topology>
    </subcellularLocation>
</comment>
<dbReference type="EC" id="2.7.13.3" evidence="3"/>
<dbReference type="InterPro" id="IPR036890">
    <property type="entry name" value="HATPase_C_sf"/>
</dbReference>
<protein>
    <recommendedName>
        <fullName evidence="3">histidine kinase</fullName>
        <ecNumber evidence="3">2.7.13.3</ecNumber>
    </recommendedName>
</protein>
<evidence type="ECO:0000256" key="8">
    <source>
        <dbReference type="ARBA" id="ARBA00022989"/>
    </source>
</evidence>
<keyword evidence="9" id="KW-0902">Two-component regulatory system</keyword>
<dbReference type="Gene3D" id="1.10.287.130">
    <property type="match status" value="1"/>
</dbReference>
<evidence type="ECO:0000313" key="15">
    <source>
        <dbReference type="Proteomes" id="UP001148932"/>
    </source>
</evidence>
<dbReference type="SUPFAM" id="SSF47384">
    <property type="entry name" value="Homodimeric domain of signal transducing histidine kinase"/>
    <property type="match status" value="1"/>
</dbReference>
<evidence type="ECO:0000256" key="4">
    <source>
        <dbReference type="ARBA" id="ARBA00022553"/>
    </source>
</evidence>
<dbReference type="Pfam" id="PF00512">
    <property type="entry name" value="HisKA"/>
    <property type="match status" value="1"/>
</dbReference>
<keyword evidence="5" id="KW-0808">Transferase</keyword>
<sequence length="464" mass="51517">MRFVTIRWPRSFRARLLLVYVAGMALSAALVGVVVLVLAEPFNRYMLESGAVDKAQQIAARVQFDATGVPTGFDHTVIEHWAFSSLQEEVAARILDSQGVVHFTSDGNKQPLAPEGAQFDPSRKAFQLVRHGVVMHAATVPARRGDTTWYVQFALSDRLVLQVQQSIGRPALFQGVVATCVTFLVVFLITTQFTLQRALRPLRVASLKAQRITPQSLGDRLDLQSLPSELVPLVDAFNRALDRLQLGFQTQQEFLANAAHELKTPLALIRAQVEMEAPETRNPHLLQDIDRMARQVQQLLLLAEASEERNYRMEACDPRVVMMEASDFMDRVAQRGHVQISLIFEDAVGTTWMADRGAVFTLLKNLLENAIQHSPAGGTVYLRVHANGFSVSDQGPGVAPEHLEKLFERFWRGASRRDEGAGLGLSICQEIVSAHGWHIEARLGDSGLQMHVLIPSLAINKLVE</sequence>
<dbReference type="InterPro" id="IPR005467">
    <property type="entry name" value="His_kinase_dom"/>
</dbReference>
<evidence type="ECO:0000256" key="2">
    <source>
        <dbReference type="ARBA" id="ARBA00004141"/>
    </source>
</evidence>
<dbReference type="InterPro" id="IPR003660">
    <property type="entry name" value="HAMP_dom"/>
</dbReference>
<dbReference type="PROSITE" id="PS50885">
    <property type="entry name" value="HAMP"/>
    <property type="match status" value="1"/>
</dbReference>
<proteinExistence type="predicted"/>
<evidence type="ECO:0000256" key="3">
    <source>
        <dbReference type="ARBA" id="ARBA00012438"/>
    </source>
</evidence>
<dbReference type="InterPro" id="IPR004358">
    <property type="entry name" value="Sig_transdc_His_kin-like_C"/>
</dbReference>
<evidence type="ECO:0000256" key="5">
    <source>
        <dbReference type="ARBA" id="ARBA00022679"/>
    </source>
</evidence>
<dbReference type="GO" id="GO:0016301">
    <property type="term" value="F:kinase activity"/>
    <property type="evidence" value="ECO:0007669"/>
    <property type="project" value="UniProtKB-KW"/>
</dbReference>
<name>A0ABT5RUH8_9BURK</name>
<evidence type="ECO:0000256" key="6">
    <source>
        <dbReference type="ARBA" id="ARBA00022692"/>
    </source>
</evidence>
<feature type="domain" description="HAMP" evidence="13">
    <location>
        <begin position="196"/>
        <end position="249"/>
    </location>
</feature>
<evidence type="ECO:0000256" key="10">
    <source>
        <dbReference type="ARBA" id="ARBA00023136"/>
    </source>
</evidence>
<dbReference type="SMART" id="SM00387">
    <property type="entry name" value="HATPase_c"/>
    <property type="match status" value="1"/>
</dbReference>
<feature type="transmembrane region" description="Helical" evidence="11">
    <location>
        <begin position="16"/>
        <end position="39"/>
    </location>
</feature>
<dbReference type="EMBL" id="JAPCKI010000003">
    <property type="protein sequence ID" value="MDD2177339.1"/>
    <property type="molecule type" value="Genomic_DNA"/>
</dbReference>
<evidence type="ECO:0000313" key="14">
    <source>
        <dbReference type="EMBL" id="MDD2177339.1"/>
    </source>
</evidence>
<dbReference type="SUPFAM" id="SSF55874">
    <property type="entry name" value="ATPase domain of HSP90 chaperone/DNA topoisomerase II/histidine kinase"/>
    <property type="match status" value="1"/>
</dbReference>
<dbReference type="InterPro" id="IPR003594">
    <property type="entry name" value="HATPase_dom"/>
</dbReference>
<feature type="domain" description="Histidine kinase" evidence="12">
    <location>
        <begin position="257"/>
        <end position="458"/>
    </location>
</feature>
<comment type="caution">
    <text evidence="14">The sequence shown here is derived from an EMBL/GenBank/DDBJ whole genome shotgun (WGS) entry which is preliminary data.</text>
</comment>
<organism evidence="14 15">
    <name type="scientific">Acidovorax benzenivorans</name>
    <dbReference type="NCBI Taxonomy" id="2987520"/>
    <lineage>
        <taxon>Bacteria</taxon>
        <taxon>Pseudomonadati</taxon>
        <taxon>Pseudomonadota</taxon>
        <taxon>Betaproteobacteria</taxon>
        <taxon>Burkholderiales</taxon>
        <taxon>Comamonadaceae</taxon>
        <taxon>Acidovorax</taxon>
    </lineage>
</organism>
<evidence type="ECO:0000256" key="1">
    <source>
        <dbReference type="ARBA" id="ARBA00000085"/>
    </source>
</evidence>
<dbReference type="InterPro" id="IPR003661">
    <property type="entry name" value="HisK_dim/P_dom"/>
</dbReference>
<keyword evidence="15" id="KW-1185">Reference proteome</keyword>
<reference evidence="14" key="1">
    <citation type="submission" date="2022-10" db="EMBL/GenBank/DDBJ databases">
        <title>Description of microaerobic benzene degrading bacteria.</title>
        <authorList>
            <person name="Bedics A."/>
            <person name="Tancsics A."/>
            <person name="Banerjee S."/>
        </authorList>
    </citation>
    <scope>NUCLEOTIDE SEQUENCE</scope>
    <source>
        <strain evidence="14">D2M1</strain>
    </source>
</reference>
<evidence type="ECO:0000259" key="13">
    <source>
        <dbReference type="PROSITE" id="PS50885"/>
    </source>
</evidence>
<gene>
    <name evidence="14" type="ORF">OIN59_07815</name>
</gene>
<dbReference type="CDD" id="cd00082">
    <property type="entry name" value="HisKA"/>
    <property type="match status" value="1"/>
</dbReference>
<evidence type="ECO:0000256" key="7">
    <source>
        <dbReference type="ARBA" id="ARBA00022777"/>
    </source>
</evidence>
<dbReference type="PROSITE" id="PS50109">
    <property type="entry name" value="HIS_KIN"/>
    <property type="match status" value="1"/>
</dbReference>
<dbReference type="CDD" id="cd00075">
    <property type="entry name" value="HATPase"/>
    <property type="match status" value="1"/>
</dbReference>
<dbReference type="InterPro" id="IPR050428">
    <property type="entry name" value="TCS_sensor_his_kinase"/>
</dbReference>
<evidence type="ECO:0000256" key="11">
    <source>
        <dbReference type="SAM" id="Phobius"/>
    </source>
</evidence>
<dbReference type="PANTHER" id="PTHR45436:SF15">
    <property type="entry name" value="SENSOR HISTIDINE KINASE CUSS"/>
    <property type="match status" value="1"/>
</dbReference>
<evidence type="ECO:0000256" key="9">
    <source>
        <dbReference type="ARBA" id="ARBA00023012"/>
    </source>
</evidence>
<evidence type="ECO:0000259" key="12">
    <source>
        <dbReference type="PROSITE" id="PS50109"/>
    </source>
</evidence>
<dbReference type="InterPro" id="IPR036097">
    <property type="entry name" value="HisK_dim/P_sf"/>
</dbReference>
<keyword evidence="7 14" id="KW-0418">Kinase</keyword>
<dbReference type="SMART" id="SM00388">
    <property type="entry name" value="HisKA"/>
    <property type="match status" value="1"/>
</dbReference>
<keyword evidence="6 11" id="KW-0812">Transmembrane</keyword>
<dbReference type="PRINTS" id="PR00344">
    <property type="entry name" value="BCTRLSENSOR"/>
</dbReference>
<keyword evidence="10 11" id="KW-0472">Membrane</keyword>
<keyword evidence="8 11" id="KW-1133">Transmembrane helix</keyword>
<accession>A0ABT5RUH8</accession>
<dbReference type="Gene3D" id="3.30.565.10">
    <property type="entry name" value="Histidine kinase-like ATPase, C-terminal domain"/>
    <property type="match status" value="1"/>
</dbReference>
<dbReference type="Proteomes" id="UP001148932">
    <property type="component" value="Unassembled WGS sequence"/>
</dbReference>
<dbReference type="PANTHER" id="PTHR45436">
    <property type="entry name" value="SENSOR HISTIDINE KINASE YKOH"/>
    <property type="match status" value="1"/>
</dbReference>
<keyword evidence="4" id="KW-0597">Phosphoprotein</keyword>